<protein>
    <submittedName>
        <fullName evidence="2">Uncharacterized protein</fullName>
    </submittedName>
</protein>
<dbReference type="VEuPathDB" id="TrichDB:TVAG_192770"/>
<name>A2DGZ1_TRIV3</name>
<keyword evidence="3" id="KW-1185">Reference proteome</keyword>
<dbReference type="AlphaFoldDB" id="A2DGZ1"/>
<proteinExistence type="predicted"/>
<feature type="region of interest" description="Disordered" evidence="1">
    <location>
        <begin position="438"/>
        <end position="477"/>
    </location>
</feature>
<evidence type="ECO:0000313" key="2">
    <source>
        <dbReference type="EMBL" id="EAY20301.1"/>
    </source>
</evidence>
<dbReference type="VEuPathDB" id="TrichDB:TVAGG3_0342170"/>
<reference evidence="2" key="2">
    <citation type="journal article" date="2007" name="Science">
        <title>Draft genome sequence of the sexually transmitted pathogen Trichomonas vaginalis.</title>
        <authorList>
            <person name="Carlton J.M."/>
            <person name="Hirt R.P."/>
            <person name="Silva J.C."/>
            <person name="Delcher A.L."/>
            <person name="Schatz M."/>
            <person name="Zhao Q."/>
            <person name="Wortman J.R."/>
            <person name="Bidwell S.L."/>
            <person name="Alsmark U.C.M."/>
            <person name="Besteiro S."/>
            <person name="Sicheritz-Ponten T."/>
            <person name="Noel C.J."/>
            <person name="Dacks J.B."/>
            <person name="Foster P.G."/>
            <person name="Simillion C."/>
            <person name="Van de Peer Y."/>
            <person name="Miranda-Saavedra D."/>
            <person name="Barton G.J."/>
            <person name="Westrop G.D."/>
            <person name="Mueller S."/>
            <person name="Dessi D."/>
            <person name="Fiori P.L."/>
            <person name="Ren Q."/>
            <person name="Paulsen I."/>
            <person name="Zhang H."/>
            <person name="Bastida-Corcuera F.D."/>
            <person name="Simoes-Barbosa A."/>
            <person name="Brown M.T."/>
            <person name="Hayes R.D."/>
            <person name="Mukherjee M."/>
            <person name="Okumura C.Y."/>
            <person name="Schneider R."/>
            <person name="Smith A.J."/>
            <person name="Vanacova S."/>
            <person name="Villalvazo M."/>
            <person name="Haas B.J."/>
            <person name="Pertea M."/>
            <person name="Feldblyum T.V."/>
            <person name="Utterback T.R."/>
            <person name="Shu C.L."/>
            <person name="Osoegawa K."/>
            <person name="de Jong P.J."/>
            <person name="Hrdy I."/>
            <person name="Horvathova L."/>
            <person name="Zubacova Z."/>
            <person name="Dolezal P."/>
            <person name="Malik S.B."/>
            <person name="Logsdon J.M. Jr."/>
            <person name="Henze K."/>
            <person name="Gupta A."/>
            <person name="Wang C.C."/>
            <person name="Dunne R.L."/>
            <person name="Upcroft J.A."/>
            <person name="Upcroft P."/>
            <person name="White O."/>
            <person name="Salzberg S.L."/>
            <person name="Tang P."/>
            <person name="Chiu C.-H."/>
            <person name="Lee Y.-S."/>
            <person name="Embley T.M."/>
            <person name="Coombs G.H."/>
            <person name="Mottram J.C."/>
            <person name="Tachezy J."/>
            <person name="Fraser-Liggett C.M."/>
            <person name="Johnson P.J."/>
        </authorList>
    </citation>
    <scope>NUCLEOTIDE SEQUENCE [LARGE SCALE GENOMIC DNA]</scope>
    <source>
        <strain evidence="2">G3</strain>
    </source>
</reference>
<dbReference type="EMBL" id="DS113199">
    <property type="protein sequence ID" value="EAY20301.1"/>
    <property type="molecule type" value="Genomic_DNA"/>
</dbReference>
<accession>A2DGZ1</accession>
<dbReference type="InParanoid" id="A2DGZ1"/>
<dbReference type="KEGG" id="tva:5465838"/>
<gene>
    <name evidence="2" type="ORF">TVAG_192770</name>
</gene>
<organism evidence="2 3">
    <name type="scientific">Trichomonas vaginalis (strain ATCC PRA-98 / G3)</name>
    <dbReference type="NCBI Taxonomy" id="412133"/>
    <lineage>
        <taxon>Eukaryota</taxon>
        <taxon>Metamonada</taxon>
        <taxon>Parabasalia</taxon>
        <taxon>Trichomonadida</taxon>
        <taxon>Trichomonadidae</taxon>
        <taxon>Trichomonas</taxon>
    </lineage>
</organism>
<evidence type="ECO:0000313" key="3">
    <source>
        <dbReference type="Proteomes" id="UP000001542"/>
    </source>
</evidence>
<reference evidence="2" key="1">
    <citation type="submission" date="2006-10" db="EMBL/GenBank/DDBJ databases">
        <authorList>
            <person name="Amadeo P."/>
            <person name="Zhao Q."/>
            <person name="Wortman J."/>
            <person name="Fraser-Liggett C."/>
            <person name="Carlton J."/>
        </authorList>
    </citation>
    <scope>NUCLEOTIDE SEQUENCE</scope>
    <source>
        <strain evidence="2">G3</strain>
    </source>
</reference>
<dbReference type="Proteomes" id="UP000001542">
    <property type="component" value="Unassembled WGS sequence"/>
</dbReference>
<dbReference type="SMR" id="A2DGZ1"/>
<evidence type="ECO:0000256" key="1">
    <source>
        <dbReference type="SAM" id="MobiDB-lite"/>
    </source>
</evidence>
<sequence>MKEPFIRTVFEHPTEERLPFSTEFEDYMNIYSPNSETDETFVANMVFRNDLLPIDTGFVQKQDLDGNIKKWRNVKSVEKNVAAKNFIYYDEKGNPRSDLKLGSNGKRFFGFIRHNNEGSMDFTNTAMVKIGTTNEKALDKLTNELTKETMYSEGWMNKRNRLADYVTNFLNFYSGNNPTVLTRQEENIVDKTGDLNYVLESIDKRTNLSGMASRHITDEEREDYLAHVNRKNMSLMDYVNIRIRQAAKKLNLRHVLIDYVPDDDFYAYDQHENKRRNLKQADIVEDPAVDRFLDIIPEATTIIGGIMRKRKRYGYSENEIMTDFLGNNYEISYVKQMIAKMRKELSPKEFNDFFRDINLDITYSGKSYTDEELKLMLQPMGNPDFVTFYAPRIVNQLRDALEELRPNQSIDRTLEEYRDKYYKIAAQQGKYTYQQQEEFERRQERENKQWERESERAWKHEGRKQMQEARERRDRLKSQMADEKLLEKYRMQEFRSEQQAAKMYKKGYVVGPDGRWVKR</sequence>